<dbReference type="EMBL" id="JBHSOC010000113">
    <property type="protein sequence ID" value="MFC5646781.1"/>
    <property type="molecule type" value="Genomic_DNA"/>
</dbReference>
<protein>
    <submittedName>
        <fullName evidence="2">Uncharacterized protein</fullName>
    </submittedName>
</protein>
<gene>
    <name evidence="2" type="ORF">ACFPZF_36245</name>
</gene>
<sequence length="66" mass="6765">MSDDRRPLGLPEFSEPATDRPTAGERRPAPPADGSLFLPPADAEPAVPAPVRRPLAGGGLTFSSGA</sequence>
<keyword evidence="3" id="KW-1185">Reference proteome</keyword>
<reference evidence="3" key="1">
    <citation type="journal article" date="2019" name="Int. J. Syst. Evol. Microbiol.">
        <title>The Global Catalogue of Microorganisms (GCM) 10K type strain sequencing project: providing services to taxonomists for standard genome sequencing and annotation.</title>
        <authorList>
            <consortium name="The Broad Institute Genomics Platform"/>
            <consortium name="The Broad Institute Genome Sequencing Center for Infectious Disease"/>
            <person name="Wu L."/>
            <person name="Ma J."/>
        </authorList>
    </citation>
    <scope>NUCLEOTIDE SEQUENCE [LARGE SCALE GENOMIC DNA]</scope>
    <source>
        <strain evidence="3">CGMCC 4.1622</strain>
    </source>
</reference>
<feature type="compositionally biased region" description="Low complexity" evidence="1">
    <location>
        <begin position="38"/>
        <end position="55"/>
    </location>
</feature>
<organism evidence="2 3">
    <name type="scientific">Kitasatospora cinereorecta</name>
    <dbReference type="NCBI Taxonomy" id="285560"/>
    <lineage>
        <taxon>Bacteria</taxon>
        <taxon>Bacillati</taxon>
        <taxon>Actinomycetota</taxon>
        <taxon>Actinomycetes</taxon>
        <taxon>Kitasatosporales</taxon>
        <taxon>Streptomycetaceae</taxon>
        <taxon>Kitasatospora</taxon>
    </lineage>
</organism>
<proteinExistence type="predicted"/>
<dbReference type="Proteomes" id="UP001596066">
    <property type="component" value="Unassembled WGS sequence"/>
</dbReference>
<dbReference type="RefSeq" id="WP_346148994.1">
    <property type="nucleotide sequence ID" value="NZ_BAAAUA010000061.1"/>
</dbReference>
<feature type="region of interest" description="Disordered" evidence="1">
    <location>
        <begin position="1"/>
        <end position="66"/>
    </location>
</feature>
<comment type="caution">
    <text evidence="2">The sequence shown here is derived from an EMBL/GenBank/DDBJ whole genome shotgun (WGS) entry which is preliminary data.</text>
</comment>
<evidence type="ECO:0000256" key="1">
    <source>
        <dbReference type="SAM" id="MobiDB-lite"/>
    </source>
</evidence>
<evidence type="ECO:0000313" key="3">
    <source>
        <dbReference type="Proteomes" id="UP001596066"/>
    </source>
</evidence>
<accession>A0ABW0VQD9</accession>
<evidence type="ECO:0000313" key="2">
    <source>
        <dbReference type="EMBL" id="MFC5646781.1"/>
    </source>
</evidence>
<name>A0ABW0VQD9_9ACTN</name>